<evidence type="ECO:0000313" key="11">
    <source>
        <dbReference type="Proteomes" id="UP001500221"/>
    </source>
</evidence>
<dbReference type="SUPFAM" id="SSF81593">
    <property type="entry name" value="Nucleotidyltransferase substrate binding subunit/domain"/>
    <property type="match status" value="2"/>
</dbReference>
<evidence type="ECO:0000256" key="7">
    <source>
        <dbReference type="HAMAP-Rule" id="MF_00802"/>
    </source>
</evidence>
<reference evidence="11" key="1">
    <citation type="journal article" date="2019" name="Int. J. Syst. Evol. Microbiol.">
        <title>The Global Catalogue of Microorganisms (GCM) 10K type strain sequencing project: providing services to taxonomists for standard genome sequencing and annotation.</title>
        <authorList>
            <consortium name="The Broad Institute Genomics Platform"/>
            <consortium name="The Broad Institute Genome Sequencing Center for Infectious Disease"/>
            <person name="Wu L."/>
            <person name="Ma J."/>
        </authorList>
    </citation>
    <scope>NUCLEOTIDE SEQUENCE [LARGE SCALE GENOMIC DNA]</scope>
    <source>
        <strain evidence="11">JCM 18459</strain>
    </source>
</reference>
<keyword evidence="11" id="KW-1185">Reference proteome</keyword>
<keyword evidence="4 7" id="KW-0067">ATP-binding</keyword>
<feature type="region of interest" description="Adenylyl removase" evidence="7">
    <location>
        <begin position="1"/>
        <end position="501"/>
    </location>
</feature>
<comment type="function">
    <text evidence="7">Involved in the regulation of glutamine synthetase GlnA, a key enzyme in the process to assimilate ammonia. When cellular nitrogen levels are high, the C-terminal adenylyl transferase (AT) inactivates GlnA by covalent transfer of an adenylyl group from ATP to specific tyrosine residue of GlnA, thus reducing its activity. Conversely, when nitrogen levels are low, the N-terminal adenylyl removase (AR) activates GlnA by removing the adenylyl group by phosphorolysis, increasing its activity. The regulatory region of GlnE binds the signal transduction protein PII (GlnB) which indicates the nitrogen status of the cell.</text>
</comment>
<evidence type="ECO:0000256" key="1">
    <source>
        <dbReference type="ARBA" id="ARBA00022679"/>
    </source>
</evidence>
<dbReference type="HAMAP" id="MF_00802">
    <property type="entry name" value="GlnE"/>
    <property type="match status" value="1"/>
</dbReference>
<dbReference type="InterPro" id="IPR013546">
    <property type="entry name" value="PII_UdlTrfase/GS_AdlTrfase"/>
</dbReference>
<dbReference type="InterPro" id="IPR005190">
    <property type="entry name" value="GlnE_rpt_dom"/>
</dbReference>
<feature type="domain" description="PII-uridylyltransferase/Glutamine-synthetase adenylyltransferase" evidence="9">
    <location>
        <begin position="356"/>
        <end position="497"/>
    </location>
</feature>
<dbReference type="Gene3D" id="3.30.460.10">
    <property type="entry name" value="Beta Polymerase, domain 2"/>
    <property type="match status" value="2"/>
</dbReference>
<dbReference type="EMBL" id="BAABKG010000004">
    <property type="protein sequence ID" value="GAA5152081.1"/>
    <property type="molecule type" value="Genomic_DNA"/>
</dbReference>
<dbReference type="PANTHER" id="PTHR30621:SF0">
    <property type="entry name" value="BIFUNCTIONAL GLUTAMINE SYNTHETASE ADENYLYLTRANSFERASE_ADENYLYL-REMOVING ENZYME"/>
    <property type="match status" value="1"/>
</dbReference>
<keyword evidence="6 7" id="KW-0511">Multifunctional enzyme</keyword>
<dbReference type="Pfam" id="PF03710">
    <property type="entry name" value="GlnE"/>
    <property type="match status" value="2"/>
</dbReference>
<dbReference type="PANTHER" id="PTHR30621">
    <property type="entry name" value="GLUTAMINE SYNTHETASE ADENYLYLTRANSFERASE"/>
    <property type="match status" value="1"/>
</dbReference>
<keyword evidence="5 7" id="KW-0460">Magnesium</keyword>
<protein>
    <recommendedName>
        <fullName evidence="7">Bifunctional glutamine synthetase adenylyltransferase/adenylyl-removing enzyme</fullName>
    </recommendedName>
    <alternativeName>
        <fullName evidence="7">ATP:glutamine synthetase adenylyltransferase</fullName>
    </alternativeName>
    <alternativeName>
        <fullName evidence="7">ATase</fullName>
    </alternativeName>
    <domain>
        <recommendedName>
            <fullName evidence="7">Glutamine synthetase adenylyl-L-tyrosine phosphorylase</fullName>
            <ecNumber evidence="7">2.7.7.89</ecNumber>
        </recommendedName>
        <alternativeName>
            <fullName evidence="7">Adenylyl removase</fullName>
            <shortName evidence="7">AR</shortName>
            <shortName evidence="7">AT-N</shortName>
        </alternativeName>
    </domain>
    <domain>
        <recommendedName>
            <fullName evidence="7">Glutamine synthetase adenylyl transferase</fullName>
            <ecNumber evidence="7">2.7.7.42</ecNumber>
        </recommendedName>
        <alternativeName>
            <fullName evidence="7">Adenylyl transferase</fullName>
            <shortName evidence="7">AT</shortName>
            <shortName evidence="7">AT-C</shortName>
        </alternativeName>
    </domain>
</protein>
<evidence type="ECO:0000313" key="10">
    <source>
        <dbReference type="EMBL" id="GAA5152081.1"/>
    </source>
</evidence>
<accession>A0ABP9PVA5</accession>
<name>A0ABP9PVA5_9ACTN</name>
<dbReference type="EC" id="2.7.7.89" evidence="7"/>
<dbReference type="CDD" id="cd05401">
    <property type="entry name" value="NT_GlnE_GlnD_like"/>
    <property type="match status" value="2"/>
</dbReference>
<dbReference type="SUPFAM" id="SSF81301">
    <property type="entry name" value="Nucleotidyltransferase"/>
    <property type="match status" value="2"/>
</dbReference>
<comment type="catalytic activity">
    <reaction evidence="7">
        <text>[glutamine synthetase]-L-tyrosine + ATP = [glutamine synthetase]-O(4)-(5'-adenylyl)-L-tyrosine + diphosphate</text>
        <dbReference type="Rhea" id="RHEA:18589"/>
        <dbReference type="Rhea" id="RHEA-COMP:10660"/>
        <dbReference type="Rhea" id="RHEA-COMP:10661"/>
        <dbReference type="ChEBI" id="CHEBI:30616"/>
        <dbReference type="ChEBI" id="CHEBI:33019"/>
        <dbReference type="ChEBI" id="CHEBI:46858"/>
        <dbReference type="ChEBI" id="CHEBI:83624"/>
        <dbReference type="EC" id="2.7.7.42"/>
    </reaction>
</comment>
<evidence type="ECO:0000256" key="3">
    <source>
        <dbReference type="ARBA" id="ARBA00022741"/>
    </source>
</evidence>
<keyword evidence="2 7" id="KW-0548">Nucleotidyltransferase</keyword>
<dbReference type="InterPro" id="IPR043519">
    <property type="entry name" value="NT_sf"/>
</dbReference>
<comment type="catalytic activity">
    <reaction evidence="7">
        <text>[glutamine synthetase]-O(4)-(5'-adenylyl)-L-tyrosine + phosphate = [glutamine synthetase]-L-tyrosine + ADP</text>
        <dbReference type="Rhea" id="RHEA:43716"/>
        <dbReference type="Rhea" id="RHEA-COMP:10660"/>
        <dbReference type="Rhea" id="RHEA-COMP:10661"/>
        <dbReference type="ChEBI" id="CHEBI:43474"/>
        <dbReference type="ChEBI" id="CHEBI:46858"/>
        <dbReference type="ChEBI" id="CHEBI:83624"/>
        <dbReference type="ChEBI" id="CHEBI:456216"/>
        <dbReference type="EC" id="2.7.7.89"/>
    </reaction>
</comment>
<dbReference type="NCBIfam" id="NF010707">
    <property type="entry name" value="PRK14109.1"/>
    <property type="match status" value="1"/>
</dbReference>
<evidence type="ECO:0000256" key="5">
    <source>
        <dbReference type="ARBA" id="ARBA00022842"/>
    </source>
</evidence>
<comment type="cofactor">
    <cofactor evidence="7">
        <name>Mg(2+)</name>
        <dbReference type="ChEBI" id="CHEBI:18420"/>
    </cofactor>
</comment>
<feature type="domain" description="Glutamate-ammonia ligase adenylyltransferase repeated" evidence="8">
    <location>
        <begin position="88"/>
        <end position="332"/>
    </location>
</feature>
<comment type="similarity">
    <text evidence="7">Belongs to the GlnE family.</text>
</comment>
<evidence type="ECO:0000259" key="9">
    <source>
        <dbReference type="Pfam" id="PF08335"/>
    </source>
</evidence>
<dbReference type="Pfam" id="PF08335">
    <property type="entry name" value="GlnD_UR_UTase"/>
    <property type="match status" value="2"/>
</dbReference>
<sequence>MSRPTSSKAALLRHGFEDADAARAHLTALETPTRPVEPLVAILGRTADPDAALAALVRLAEACDDAATDGGRDALLDALVDDEGTAMRLCAVLGASEALADHLARHPGHWRELTDPTLGCTRPAAFAVRAGLLRAVGAEPGPGDDVPVATRPDAEAVDALRVEYRRVLLRLAARDLAHELGVDDVAAELSDLAAGTLEAALAVARQRVGEEAASVRLAVVAMGKCGGHELNYVSDVDVIFVHEPTDPEATGEQAALRTATALARHLMRACSDHTGEGTIWPVDAALRPEGTRGPLSRTLAGHGGYYERWAEPWEFQALLKARPVAGDLDLGREYVALVGPMVWSVSQRTGFVDGVRAMRRRVVEHIPAREAGRQLKLGSGGLRDVEFAVQLLQLVHGRVDEQIRSSATLSALADLTRLGYVGRDDGDALHEAYAFLRTLEHRLQLHRLRRTHVVPDDEASLRRLGRALGFRQDAATSLEKTWEHHRREVRRLHEKLFYRPLLGAVARVHGGEVRLTSEAAGDRLAALGYADPQAALRNLEALTSGVSRTSTLQRALLPAMLGWFAEGADPDAGLFGFRRISESLGSTPWYLRTLRDEGQVAERLAQLLSSSRYLTGLLEREPEGVRILGADLAPLSAEAITEAMGAAASRHDDLDLAVRAARAVRRRELFRVAAGDLVGLTDVADVGAGLSRITDATLEVTLDAAGRSVRAQRGLDEAPTRIAIVAMGRYGGFELSYGSDADVLFVHRPVEGADAHVASTYATAVVNEVRRVLALPGADPALVIDADLRPEGKQGPLVRTLDSYAAYYARWSEVWEAQALLRADAVVGDPEVRAAFEALIDPLRYPERGLSDDDVLEVRRIKARVDRERMPRGADPQLHLKLGRGGLADIEWTVQLLQLRHAHEVPTLRTPRTLTALQAARDAGLLEPDDAERLAHGWRTVSRVRNAVVLARGKASDQLPRDTRERAAVASILGYAPGGTDEMVNDYLRTTRLARDVVDRVFW</sequence>
<dbReference type="RefSeq" id="WP_345460653.1">
    <property type="nucleotide sequence ID" value="NZ_BAABKG010000004.1"/>
</dbReference>
<feature type="region of interest" description="Adenylyl transferase" evidence="7">
    <location>
        <begin position="509"/>
        <end position="1003"/>
    </location>
</feature>
<dbReference type="Gene3D" id="1.20.120.330">
    <property type="entry name" value="Nucleotidyltransferases domain 2"/>
    <property type="match status" value="2"/>
</dbReference>
<feature type="domain" description="Glutamate-ammonia ligase adenylyltransferase repeated" evidence="8">
    <location>
        <begin position="602"/>
        <end position="838"/>
    </location>
</feature>
<evidence type="ECO:0000256" key="2">
    <source>
        <dbReference type="ARBA" id="ARBA00022695"/>
    </source>
</evidence>
<comment type="caution">
    <text evidence="10">The sequence shown here is derived from an EMBL/GenBank/DDBJ whole genome shotgun (WGS) entry which is preliminary data.</text>
</comment>
<keyword evidence="1 7" id="KW-0808">Transferase</keyword>
<dbReference type="Proteomes" id="UP001500221">
    <property type="component" value="Unassembled WGS sequence"/>
</dbReference>
<evidence type="ECO:0000256" key="4">
    <source>
        <dbReference type="ARBA" id="ARBA00022840"/>
    </source>
</evidence>
<keyword evidence="3 7" id="KW-0547">Nucleotide-binding</keyword>
<dbReference type="GO" id="GO:0016779">
    <property type="term" value="F:nucleotidyltransferase activity"/>
    <property type="evidence" value="ECO:0007669"/>
    <property type="project" value="UniProtKB-KW"/>
</dbReference>
<proteinExistence type="inferred from homology"/>
<evidence type="ECO:0000256" key="6">
    <source>
        <dbReference type="ARBA" id="ARBA00023268"/>
    </source>
</evidence>
<evidence type="ECO:0000259" key="8">
    <source>
        <dbReference type="Pfam" id="PF03710"/>
    </source>
</evidence>
<dbReference type="EC" id="2.7.7.42" evidence="7"/>
<gene>
    <name evidence="7" type="primary">glnE</name>
    <name evidence="10" type="ORF">GCM10023340_31800</name>
</gene>
<organism evidence="10 11">
    <name type="scientific">Nocardioides marinquilinus</name>
    <dbReference type="NCBI Taxonomy" id="1210400"/>
    <lineage>
        <taxon>Bacteria</taxon>
        <taxon>Bacillati</taxon>
        <taxon>Actinomycetota</taxon>
        <taxon>Actinomycetes</taxon>
        <taxon>Propionibacteriales</taxon>
        <taxon>Nocardioidaceae</taxon>
        <taxon>Nocardioides</taxon>
    </lineage>
</organism>
<dbReference type="InterPro" id="IPR023057">
    <property type="entry name" value="GlnE"/>
</dbReference>
<feature type="domain" description="PII-uridylyltransferase/Glutamine-synthetase adenylyltransferase" evidence="9">
    <location>
        <begin position="860"/>
        <end position="1001"/>
    </location>
</feature>